<reference evidence="2 3" key="1">
    <citation type="submission" date="2020-08" db="EMBL/GenBank/DDBJ databases">
        <title>Sequencing the genomes of 1000 actinobacteria strains.</title>
        <authorList>
            <person name="Klenk H.-P."/>
        </authorList>
    </citation>
    <scope>NUCLEOTIDE SEQUENCE [LARGE SCALE GENOMIC DNA]</scope>
    <source>
        <strain evidence="2 3">DSM 44786</strain>
    </source>
</reference>
<dbReference type="RefSeq" id="WP_184911451.1">
    <property type="nucleotide sequence ID" value="NZ_JACHJR010000001.1"/>
</dbReference>
<dbReference type="InterPro" id="IPR049817">
    <property type="entry name" value="Encap_f2b"/>
</dbReference>
<dbReference type="SMART" id="SM00100">
    <property type="entry name" value="cNMP"/>
    <property type="match status" value="1"/>
</dbReference>
<dbReference type="InterPro" id="IPR000595">
    <property type="entry name" value="cNMP-bd_dom"/>
</dbReference>
<proteinExistence type="predicted"/>
<dbReference type="PANTHER" id="PTHR24567">
    <property type="entry name" value="CRP FAMILY TRANSCRIPTIONAL REGULATORY PROTEIN"/>
    <property type="match status" value="1"/>
</dbReference>
<dbReference type="InterPro" id="IPR045641">
    <property type="entry name" value="SrpI-like"/>
</dbReference>
<dbReference type="AlphaFoldDB" id="A0A7W7S742"/>
<name>A0A7W7S742_9ACTN</name>
<dbReference type="InterPro" id="IPR050397">
    <property type="entry name" value="Env_Response_Regulators"/>
</dbReference>
<evidence type="ECO:0000259" key="1">
    <source>
        <dbReference type="PROSITE" id="PS50042"/>
    </source>
</evidence>
<evidence type="ECO:0000313" key="3">
    <source>
        <dbReference type="Proteomes" id="UP000573327"/>
    </source>
</evidence>
<dbReference type="Pfam" id="PF19307">
    <property type="entry name" value="SrpI-like"/>
    <property type="match status" value="1"/>
</dbReference>
<dbReference type="InterPro" id="IPR018490">
    <property type="entry name" value="cNMP-bd_dom_sf"/>
</dbReference>
<dbReference type="GO" id="GO:0005829">
    <property type="term" value="C:cytosol"/>
    <property type="evidence" value="ECO:0007669"/>
    <property type="project" value="TreeGrafter"/>
</dbReference>
<sequence>MPDLEAPPAPQLSLSTRAARQLATTTKSEPQMQGITSRNLLRAMPWVDVTAGTYRVNRRLTLRTGAGRVLFVQQGADQVRVVPASLDALPALRDYPDQDVLGEIAARFEPRHIRPGDLLAEQGQPVEAVFLIAHGRLERIVAGKYGEAQLLGVLTDGAHLGDEAHLNPGAAWSATLRAATDATVLALPWAAYREILDRTPSLQAHADAFRARAKRAVNRKGEAEIELSSGHHGEPPLPTTFVDYELAPREYELSLAQTVLQVHTRVADLYNDPMDQLQQQLRLTVEELRERQEYEIVNNREFGLLHNAAYEQRISTRSGPPTPDDLDQLLAMRRSTHAFFAHPKVIAAFFAECNSRGLYPDSAEVNGRQVLAWRNVPFYPCSKIPVSDTHTSTIMAMRFGEKEQGVIGLRPKELPEEVESGLNVRFMGMNQQAVMRYLVTAYFSAAVLVPDALGLLENCQIGAAA</sequence>
<dbReference type="PANTHER" id="PTHR24567:SF74">
    <property type="entry name" value="HTH-TYPE TRANSCRIPTIONAL REGULATOR ARCR"/>
    <property type="match status" value="1"/>
</dbReference>
<organism evidence="2 3">
    <name type="scientific">Kitasatospora gansuensis</name>
    <dbReference type="NCBI Taxonomy" id="258050"/>
    <lineage>
        <taxon>Bacteria</taxon>
        <taxon>Bacillati</taxon>
        <taxon>Actinomycetota</taxon>
        <taxon>Actinomycetes</taxon>
        <taxon>Kitasatosporales</taxon>
        <taxon>Streptomycetaceae</taxon>
        <taxon>Kitasatospora</taxon>
    </lineage>
</organism>
<dbReference type="PROSITE" id="PS50042">
    <property type="entry name" value="CNMP_BINDING_3"/>
    <property type="match status" value="1"/>
</dbReference>
<comment type="caution">
    <text evidence="2">The sequence shown here is derived from an EMBL/GenBank/DDBJ whole genome shotgun (WGS) entry which is preliminary data.</text>
</comment>
<dbReference type="Proteomes" id="UP000573327">
    <property type="component" value="Unassembled WGS sequence"/>
</dbReference>
<dbReference type="GO" id="GO:0003700">
    <property type="term" value="F:DNA-binding transcription factor activity"/>
    <property type="evidence" value="ECO:0007669"/>
    <property type="project" value="TreeGrafter"/>
</dbReference>
<dbReference type="InterPro" id="IPR014710">
    <property type="entry name" value="RmlC-like_jellyroll"/>
</dbReference>
<dbReference type="NCBIfam" id="NF041163">
    <property type="entry name" value="encap_f2b"/>
    <property type="match status" value="1"/>
</dbReference>
<dbReference type="EMBL" id="JACHJR010000001">
    <property type="protein sequence ID" value="MBB4945123.1"/>
    <property type="molecule type" value="Genomic_DNA"/>
</dbReference>
<dbReference type="SUPFAM" id="SSF51206">
    <property type="entry name" value="cAMP-binding domain-like"/>
    <property type="match status" value="1"/>
</dbReference>
<keyword evidence="3" id="KW-1185">Reference proteome</keyword>
<dbReference type="Gene3D" id="2.60.120.10">
    <property type="entry name" value="Jelly Rolls"/>
    <property type="match status" value="1"/>
</dbReference>
<feature type="domain" description="Cyclic nucleotide-binding" evidence="1">
    <location>
        <begin position="92"/>
        <end position="196"/>
    </location>
</feature>
<dbReference type="CDD" id="cd00038">
    <property type="entry name" value="CAP_ED"/>
    <property type="match status" value="1"/>
</dbReference>
<dbReference type="Pfam" id="PF00027">
    <property type="entry name" value="cNMP_binding"/>
    <property type="match status" value="1"/>
</dbReference>
<gene>
    <name evidence="2" type="ORF">F4556_000658</name>
</gene>
<protein>
    <submittedName>
        <fullName evidence="2">CRP-like cAMP-binding protein</fullName>
    </submittedName>
</protein>
<evidence type="ECO:0000313" key="2">
    <source>
        <dbReference type="EMBL" id="MBB4945123.1"/>
    </source>
</evidence>
<accession>A0A7W7S742</accession>